<dbReference type="Proteomes" id="UP000198779">
    <property type="component" value="Unassembled WGS sequence"/>
</dbReference>
<dbReference type="RefSeq" id="WP_143010087.1">
    <property type="nucleotide sequence ID" value="NZ_FNCQ01000003.1"/>
</dbReference>
<proteinExistence type="predicted"/>
<dbReference type="SUPFAM" id="SSF48452">
    <property type="entry name" value="TPR-like"/>
    <property type="match status" value="1"/>
</dbReference>
<keyword evidence="3" id="KW-1185">Reference proteome</keyword>
<protein>
    <submittedName>
        <fullName evidence="2">Uncharacterized protein</fullName>
    </submittedName>
</protein>
<evidence type="ECO:0000256" key="1">
    <source>
        <dbReference type="SAM" id="SignalP"/>
    </source>
</evidence>
<feature type="signal peptide" evidence="1">
    <location>
        <begin position="1"/>
        <end position="19"/>
    </location>
</feature>
<evidence type="ECO:0000313" key="2">
    <source>
        <dbReference type="EMBL" id="SDG35964.1"/>
    </source>
</evidence>
<accession>A0A1G7TLS6</accession>
<dbReference type="InterPro" id="IPR011990">
    <property type="entry name" value="TPR-like_helical_dom_sf"/>
</dbReference>
<evidence type="ECO:0000313" key="3">
    <source>
        <dbReference type="Proteomes" id="UP000198779"/>
    </source>
</evidence>
<keyword evidence="1" id="KW-0732">Signal</keyword>
<sequence length="384" mass="44967">MKQLIAVTLLLLMTTPCLMAQKKELSQARSSIKSGKYADAEKTLTALLKDSTNRTNKRIWLAYYDAVLGQYEQGNEKLYLKQQYDTASFFAKALQMLTIAETLDSLTTDNRKSLSQQLNALRPNIFNGGSFLLRKNKWADAYRYYEAYLDCARQPLFQAYHYDSLDTRMPEAAYWATYCGYKQQDPVLTLRYSKQALQDTTKADFTLQFIAEARRLLKDDELYVQTLEEGFRRYPQFHYFFPRLMDAYANMGQHEKALALTDSALTVNPSSELFLFAKSTTLLRMERYAESIKYSERLIELNPNLAEPYFNAGTAYVNIAERQNDKRDKKLMRQAYQKACPFMEHYRKLMPKEKAKWAPVLYRIYLNLNMGKQFDEIDRLLKEK</sequence>
<dbReference type="InterPro" id="IPR019734">
    <property type="entry name" value="TPR_rpt"/>
</dbReference>
<dbReference type="EMBL" id="FNCQ01000003">
    <property type="protein sequence ID" value="SDG35964.1"/>
    <property type="molecule type" value="Genomic_DNA"/>
</dbReference>
<reference evidence="3" key="1">
    <citation type="submission" date="2016-10" db="EMBL/GenBank/DDBJ databases">
        <authorList>
            <person name="Varghese N."/>
            <person name="Submissions S."/>
        </authorList>
    </citation>
    <scope>NUCLEOTIDE SEQUENCE [LARGE SCALE GENOMIC DNA]</scope>
    <source>
        <strain evidence="3">BP1-148</strain>
    </source>
</reference>
<dbReference type="Gene3D" id="1.25.40.10">
    <property type="entry name" value="Tetratricopeptide repeat domain"/>
    <property type="match status" value="1"/>
</dbReference>
<dbReference type="Pfam" id="PF13181">
    <property type="entry name" value="TPR_8"/>
    <property type="match status" value="1"/>
</dbReference>
<organism evidence="2 3">
    <name type="scientific">Prevotella communis</name>
    <dbReference type="NCBI Taxonomy" id="2913614"/>
    <lineage>
        <taxon>Bacteria</taxon>
        <taxon>Pseudomonadati</taxon>
        <taxon>Bacteroidota</taxon>
        <taxon>Bacteroidia</taxon>
        <taxon>Bacteroidales</taxon>
        <taxon>Prevotellaceae</taxon>
        <taxon>Prevotella</taxon>
    </lineage>
</organism>
<dbReference type="STRING" id="645274.SAMN04487901_10350"/>
<gene>
    <name evidence="2" type="ORF">SAMN04487901_10350</name>
</gene>
<name>A0A1G7TLS6_9BACT</name>
<dbReference type="AlphaFoldDB" id="A0A1G7TLS6"/>
<feature type="chain" id="PRO_5011603186" evidence="1">
    <location>
        <begin position="20"/>
        <end position="384"/>
    </location>
</feature>